<reference evidence="3" key="2">
    <citation type="submission" date="2013-10" db="EMBL/GenBank/DDBJ databases">
        <authorList>
            <person name="Aslett M."/>
        </authorList>
    </citation>
    <scope>NUCLEOTIDE SEQUENCE [LARGE SCALE GENOMIC DNA]</scope>
    <source>
        <strain evidence="3">Houghton</strain>
    </source>
</reference>
<dbReference type="InterPro" id="IPR020864">
    <property type="entry name" value="MACPF"/>
</dbReference>
<gene>
    <name evidence="3" type="ORF">EAH_00045450</name>
</gene>
<dbReference type="AlphaFoldDB" id="U6GUN6"/>
<organism evidence="3 4">
    <name type="scientific">Eimeria acervulina</name>
    <name type="common">Coccidian parasite</name>
    <dbReference type="NCBI Taxonomy" id="5801"/>
    <lineage>
        <taxon>Eukaryota</taxon>
        <taxon>Sar</taxon>
        <taxon>Alveolata</taxon>
        <taxon>Apicomplexa</taxon>
        <taxon>Conoidasida</taxon>
        <taxon>Coccidia</taxon>
        <taxon>Eucoccidiorida</taxon>
        <taxon>Eimeriorina</taxon>
        <taxon>Eimeriidae</taxon>
        <taxon>Eimeria</taxon>
    </lineage>
</organism>
<dbReference type="PROSITE" id="PS51412">
    <property type="entry name" value="MACPF_2"/>
    <property type="match status" value="1"/>
</dbReference>
<dbReference type="VEuPathDB" id="ToxoDB:EAH_00045450"/>
<name>U6GUN6_EIMAC</name>
<evidence type="ECO:0000256" key="1">
    <source>
        <dbReference type="SAM" id="MobiDB-lite"/>
    </source>
</evidence>
<dbReference type="Pfam" id="PF01823">
    <property type="entry name" value="MACPF"/>
    <property type="match status" value="1"/>
</dbReference>
<feature type="region of interest" description="Disordered" evidence="1">
    <location>
        <begin position="1"/>
        <end position="197"/>
    </location>
</feature>
<dbReference type="EMBL" id="HG673521">
    <property type="protein sequence ID" value="CDI83890.1"/>
    <property type="molecule type" value="Genomic_DNA"/>
</dbReference>
<feature type="compositionally biased region" description="Low complexity" evidence="1">
    <location>
        <begin position="77"/>
        <end position="94"/>
    </location>
</feature>
<dbReference type="SMART" id="SM00457">
    <property type="entry name" value="MACPF"/>
    <property type="match status" value="1"/>
</dbReference>
<accession>U6GUN6</accession>
<feature type="region of interest" description="Disordered" evidence="1">
    <location>
        <begin position="812"/>
        <end position="868"/>
    </location>
</feature>
<protein>
    <recommendedName>
        <fullName evidence="2">MACPF domain-containing protein</fullName>
    </recommendedName>
</protein>
<feature type="compositionally biased region" description="Low complexity" evidence="1">
    <location>
        <begin position="812"/>
        <end position="847"/>
    </location>
</feature>
<evidence type="ECO:0000313" key="3">
    <source>
        <dbReference type="EMBL" id="CDI83890.1"/>
    </source>
</evidence>
<dbReference type="RefSeq" id="XP_013247047.1">
    <property type="nucleotide sequence ID" value="XM_013391593.1"/>
</dbReference>
<feature type="domain" description="MACPF" evidence="2">
    <location>
        <begin position="219"/>
        <end position="570"/>
    </location>
</feature>
<feature type="compositionally biased region" description="Polar residues" evidence="1">
    <location>
        <begin position="50"/>
        <end position="62"/>
    </location>
</feature>
<feature type="compositionally biased region" description="Acidic residues" evidence="1">
    <location>
        <begin position="130"/>
        <end position="147"/>
    </location>
</feature>
<feature type="compositionally biased region" description="Basic residues" evidence="1">
    <location>
        <begin position="152"/>
        <end position="161"/>
    </location>
</feature>
<reference evidence="3" key="1">
    <citation type="submission" date="2013-10" db="EMBL/GenBank/DDBJ databases">
        <title>Genomic analysis of the causative agents of coccidiosis in chickens.</title>
        <authorList>
            <person name="Reid A.J."/>
            <person name="Blake D."/>
            <person name="Billington K."/>
            <person name="Browne H."/>
            <person name="Dunn M."/>
            <person name="Hung S."/>
            <person name="Kawahara F."/>
            <person name="Miranda-Saavedra D."/>
            <person name="Mourier T."/>
            <person name="Nagra H."/>
            <person name="Otto T.D."/>
            <person name="Rawlings N."/>
            <person name="Sanchez A."/>
            <person name="Sanders M."/>
            <person name="Subramaniam C."/>
            <person name="Tay Y."/>
            <person name="Dear P."/>
            <person name="Doerig C."/>
            <person name="Gruber A."/>
            <person name="Parkinson J."/>
            <person name="Shirley M."/>
            <person name="Wan K.L."/>
            <person name="Berriman M."/>
            <person name="Tomley F."/>
            <person name="Pain A."/>
        </authorList>
    </citation>
    <scope>NUCLEOTIDE SEQUENCE [LARGE SCALE GENOMIC DNA]</scope>
    <source>
        <strain evidence="3">Houghton</strain>
    </source>
</reference>
<dbReference type="Proteomes" id="UP000018050">
    <property type="component" value="Unassembled WGS sequence"/>
</dbReference>
<dbReference type="OrthoDB" id="1366754at2759"/>
<feature type="compositionally biased region" description="Basic and acidic residues" evidence="1">
    <location>
        <begin position="162"/>
        <end position="197"/>
    </location>
</feature>
<evidence type="ECO:0000259" key="2">
    <source>
        <dbReference type="PROSITE" id="PS51412"/>
    </source>
</evidence>
<proteinExistence type="predicted"/>
<feature type="region of interest" description="Disordered" evidence="1">
    <location>
        <begin position="772"/>
        <end position="791"/>
    </location>
</feature>
<evidence type="ECO:0000313" key="4">
    <source>
        <dbReference type="Proteomes" id="UP000018050"/>
    </source>
</evidence>
<sequence>MQLVPSVEGLRRVSRGSALETPSPVAAAPAAAAADDAEQTEEDRSADSFPVSTKSSTVSASPHNVGPQPTNTENEELTSSSSSSSNSSSSNSLLQQLRPHNPKEAEVAAAAGAAGAAGIGEKGKAFSFFFDDDDGDDEDEDSSDSEDEYRRSNRSSSRKQKSTKDKLSKRAADAGKRLGEMSVENRPEKRSFDDLGKDTSWFNRSLERDSDEAPQRNRLSITSDDDVYQQATDTIPGIGYNLIRGNPLGDDHTPGDPGFRAPCIAFEWGHDKEGISADLTTLQPKGGYVRSYVSCQSAETVEEIENMEDYVSELSADAQIDGVVPYLPFSGSANFKKIAEENSKRQTRTFMMRAYCFRYEAGLASIGLTDSKPTDAFRRAVENLPASFPSTPEGRHCTPEVYKNNSQAFGCTDNGITQWIRFFSDFGTHVTTNVKLGGKITKQIRVSKELVSALANKSKKGSASADINVMNVFSVDGSAGSLSSILASGGSYGVTTTTFVVGGIPPKDPSNPEELSRWEQSVADLPMPVQYQLESLVRMLPEELHQAYRDATAFYSRVFGVSKEDLEAFDGSSVPLPDSRNEAPELFMLAAALALLTVQKSECRIWAVCSANQISSVDAYTSVDPPPEVTVGCSQDKEVLLGFRMSFTFASDVLASITVNHCSPGLKDIFVASSASKINNTETVDPKETAAADCGVNAANAAGFALQLQTLMGLCRSGFNTCSPHRRYCALEKYVIPSSADIAKTKIKNPNQTLQHGSLAISICALKQTNDKNNNTKITNNNETNKNNTNGGVNAVAGSAAAAAESAAAAAAEAATGADPAAGAAAAATTAAADPADDAAAADADGASSLKRSKDKKEKQISIKKTFE</sequence>
<keyword evidence="4" id="KW-1185">Reference proteome</keyword>
<dbReference type="GeneID" id="25272615"/>
<feature type="compositionally biased region" description="Basic and acidic residues" evidence="1">
    <location>
        <begin position="855"/>
        <end position="868"/>
    </location>
</feature>